<accession>A0A8B6DWY6</accession>
<dbReference type="Proteomes" id="UP000596742">
    <property type="component" value="Unassembled WGS sequence"/>
</dbReference>
<keyword evidence="2" id="KW-1185">Reference proteome</keyword>
<evidence type="ECO:0000313" key="2">
    <source>
        <dbReference type="Proteomes" id="UP000596742"/>
    </source>
</evidence>
<dbReference type="EMBL" id="UYJE01004169">
    <property type="protein sequence ID" value="VDI25524.1"/>
    <property type="molecule type" value="Genomic_DNA"/>
</dbReference>
<dbReference type="AlphaFoldDB" id="A0A8B6DWY6"/>
<gene>
    <name evidence="1" type="ORF">MGAL_10B006491</name>
</gene>
<reference evidence="1" key="1">
    <citation type="submission" date="2018-11" db="EMBL/GenBank/DDBJ databases">
        <authorList>
            <person name="Alioto T."/>
            <person name="Alioto T."/>
        </authorList>
    </citation>
    <scope>NUCLEOTIDE SEQUENCE</scope>
</reference>
<protein>
    <submittedName>
        <fullName evidence="1">Uncharacterized protein</fullName>
    </submittedName>
</protein>
<dbReference type="Pfam" id="PF02995">
    <property type="entry name" value="DUF229"/>
    <property type="match status" value="1"/>
</dbReference>
<comment type="caution">
    <text evidence="1">The sequence shown here is derived from an EMBL/GenBank/DDBJ whole genome shotgun (WGS) entry which is preliminary data.</text>
</comment>
<proteinExistence type="predicted"/>
<dbReference type="PANTHER" id="PTHR10974">
    <property type="entry name" value="FI08016P-RELATED"/>
    <property type="match status" value="1"/>
</dbReference>
<organism evidence="1 2">
    <name type="scientific">Mytilus galloprovincialis</name>
    <name type="common">Mediterranean mussel</name>
    <dbReference type="NCBI Taxonomy" id="29158"/>
    <lineage>
        <taxon>Eukaryota</taxon>
        <taxon>Metazoa</taxon>
        <taxon>Spiralia</taxon>
        <taxon>Lophotrochozoa</taxon>
        <taxon>Mollusca</taxon>
        <taxon>Bivalvia</taxon>
        <taxon>Autobranchia</taxon>
        <taxon>Pteriomorphia</taxon>
        <taxon>Mytilida</taxon>
        <taxon>Mytiloidea</taxon>
        <taxon>Mytilidae</taxon>
        <taxon>Mytilinae</taxon>
        <taxon>Mytilus</taxon>
    </lineage>
</organism>
<dbReference type="OrthoDB" id="413313at2759"/>
<dbReference type="GO" id="GO:0005615">
    <property type="term" value="C:extracellular space"/>
    <property type="evidence" value="ECO:0007669"/>
    <property type="project" value="TreeGrafter"/>
</dbReference>
<dbReference type="PANTHER" id="PTHR10974:SF1">
    <property type="entry name" value="FI08016P-RELATED"/>
    <property type="match status" value="1"/>
</dbReference>
<dbReference type="InterPro" id="IPR004245">
    <property type="entry name" value="DUF229"/>
</dbReference>
<sequence>MGTDSIARNNMLRYMKKTWTYLVNKLNAIDLLGYNKVADNTFPNIVSMTAGKFLNELSWNESLKTATMDNFNFIWNNYSSKGDHGMRFGRFRETYVVKLEERLPFMLIVFPSWFITKYPEVYRNLRINARRLTTPFDIFATLEHILDFNGIEKKQVTKQRSMSLLHEIPENRTCDEAGDNYPNWSCFCI</sequence>
<evidence type="ECO:0000313" key="1">
    <source>
        <dbReference type="EMBL" id="VDI25524.1"/>
    </source>
</evidence>
<name>A0A8B6DWY6_MYTGA</name>